<dbReference type="SUPFAM" id="SSF51735">
    <property type="entry name" value="NAD(P)-binding Rossmann-fold domains"/>
    <property type="match status" value="1"/>
</dbReference>
<proteinExistence type="inferred from homology"/>
<accession>A0A2J6S732</accession>
<dbReference type="GO" id="GO:0016616">
    <property type="term" value="F:oxidoreductase activity, acting on the CH-OH group of donors, NAD or NADP as acceptor"/>
    <property type="evidence" value="ECO:0007669"/>
    <property type="project" value="TreeGrafter"/>
</dbReference>
<dbReference type="Gene3D" id="3.40.50.720">
    <property type="entry name" value="NAD(P)-binding Rossmann-like Domain"/>
    <property type="match status" value="1"/>
</dbReference>
<dbReference type="InterPro" id="IPR036291">
    <property type="entry name" value="NAD(P)-bd_dom_sf"/>
</dbReference>
<dbReference type="STRING" id="1149755.A0A2J6S732"/>
<sequence>MANSSTLTGRSVVVTGGASGIGLALVQFFASHGCNVALLDISLEPATHVQSLLSSLRQQFPSVKFIFQKCDVSSWDEQAEAFGKVYKEVGSIDVVCANAGIVEAGKFLGVEEGEPKRPNLKTLDIDLNGTLYSIKLGVHYMRKNTSREKGLVICTSSNAGLYPFPMAPMYAVAKHGVVGAVRSFAKPLEAEGIRINALCPNCIATGLADDNLMSSMKLTPMSTLLNTVKEFCMDTSLTGVTAEVSGEKGTHRWPPEYVDEITKENMEMFVKLGYA</sequence>
<dbReference type="PRINTS" id="PR00081">
    <property type="entry name" value="GDHRDH"/>
</dbReference>
<keyword evidence="3" id="KW-0812">Transmembrane</keyword>
<dbReference type="OrthoDB" id="37659at2759"/>
<keyword evidence="3" id="KW-0472">Membrane</keyword>
<comment type="similarity">
    <text evidence="1">Belongs to the short-chain dehydrogenases/reductases (SDR) family.</text>
</comment>
<feature type="transmembrane region" description="Helical" evidence="3">
    <location>
        <begin position="12"/>
        <end position="30"/>
    </location>
</feature>
<evidence type="ECO:0000256" key="2">
    <source>
        <dbReference type="ARBA" id="ARBA00023002"/>
    </source>
</evidence>
<reference evidence="4 5" key="1">
    <citation type="submission" date="2016-04" db="EMBL/GenBank/DDBJ databases">
        <title>A degradative enzymes factory behind the ericoid mycorrhizal symbiosis.</title>
        <authorList>
            <consortium name="DOE Joint Genome Institute"/>
            <person name="Martino E."/>
            <person name="Morin E."/>
            <person name="Grelet G."/>
            <person name="Kuo A."/>
            <person name="Kohler A."/>
            <person name="Daghino S."/>
            <person name="Barry K."/>
            <person name="Choi C."/>
            <person name="Cichocki N."/>
            <person name="Clum A."/>
            <person name="Copeland A."/>
            <person name="Hainaut M."/>
            <person name="Haridas S."/>
            <person name="Labutti K."/>
            <person name="Lindquist E."/>
            <person name="Lipzen A."/>
            <person name="Khouja H.-R."/>
            <person name="Murat C."/>
            <person name="Ohm R."/>
            <person name="Olson A."/>
            <person name="Spatafora J."/>
            <person name="Veneault-Fourrey C."/>
            <person name="Henrissat B."/>
            <person name="Grigoriev I."/>
            <person name="Martin F."/>
            <person name="Perotto S."/>
        </authorList>
    </citation>
    <scope>NUCLEOTIDE SEQUENCE [LARGE SCALE GENOMIC DNA]</scope>
    <source>
        <strain evidence="4 5">F</strain>
    </source>
</reference>
<dbReference type="EMBL" id="KZ613939">
    <property type="protein sequence ID" value="PMD46580.1"/>
    <property type="molecule type" value="Genomic_DNA"/>
</dbReference>
<dbReference type="AlphaFoldDB" id="A0A2J6S732"/>
<dbReference type="InterPro" id="IPR002347">
    <property type="entry name" value="SDR_fam"/>
</dbReference>
<evidence type="ECO:0000256" key="3">
    <source>
        <dbReference type="SAM" id="Phobius"/>
    </source>
</evidence>
<protein>
    <submittedName>
        <fullName evidence="4">Putative short chain dehydrogenase/reductase</fullName>
    </submittedName>
</protein>
<evidence type="ECO:0000313" key="4">
    <source>
        <dbReference type="EMBL" id="PMD46580.1"/>
    </source>
</evidence>
<evidence type="ECO:0000256" key="1">
    <source>
        <dbReference type="ARBA" id="ARBA00006484"/>
    </source>
</evidence>
<dbReference type="Pfam" id="PF00106">
    <property type="entry name" value="adh_short"/>
    <property type="match status" value="1"/>
</dbReference>
<name>A0A2J6S732_HYAVF</name>
<dbReference type="Proteomes" id="UP000235786">
    <property type="component" value="Unassembled WGS sequence"/>
</dbReference>
<keyword evidence="3" id="KW-1133">Transmembrane helix</keyword>
<organism evidence="4 5">
    <name type="scientific">Hyaloscypha variabilis (strain UAMH 11265 / GT02V1 / F)</name>
    <name type="common">Meliniomyces variabilis</name>
    <dbReference type="NCBI Taxonomy" id="1149755"/>
    <lineage>
        <taxon>Eukaryota</taxon>
        <taxon>Fungi</taxon>
        <taxon>Dikarya</taxon>
        <taxon>Ascomycota</taxon>
        <taxon>Pezizomycotina</taxon>
        <taxon>Leotiomycetes</taxon>
        <taxon>Helotiales</taxon>
        <taxon>Hyaloscyphaceae</taxon>
        <taxon>Hyaloscypha</taxon>
        <taxon>Hyaloscypha variabilis</taxon>
    </lineage>
</organism>
<evidence type="ECO:0000313" key="5">
    <source>
        <dbReference type="Proteomes" id="UP000235786"/>
    </source>
</evidence>
<keyword evidence="5" id="KW-1185">Reference proteome</keyword>
<gene>
    <name evidence="4" type="ORF">L207DRAFT_507487</name>
</gene>
<keyword evidence="2" id="KW-0560">Oxidoreductase</keyword>
<dbReference type="PANTHER" id="PTHR44229">
    <property type="entry name" value="15-HYDROXYPROSTAGLANDIN DEHYDROGENASE [NAD(+)]"/>
    <property type="match status" value="1"/>
</dbReference>
<dbReference type="GO" id="GO:0005737">
    <property type="term" value="C:cytoplasm"/>
    <property type="evidence" value="ECO:0007669"/>
    <property type="project" value="TreeGrafter"/>
</dbReference>
<dbReference type="PANTHER" id="PTHR44229:SF4">
    <property type="entry name" value="15-HYDROXYPROSTAGLANDIN DEHYDROGENASE [NAD(+)]"/>
    <property type="match status" value="1"/>
</dbReference>